<evidence type="ECO:0000313" key="3">
    <source>
        <dbReference type="Proteomes" id="UP000288096"/>
    </source>
</evidence>
<keyword evidence="1" id="KW-0812">Transmembrane</keyword>
<keyword evidence="1" id="KW-1133">Transmembrane helix</keyword>
<organism evidence="2 3">
    <name type="scientific">Desulfonema ishimotonii</name>
    <dbReference type="NCBI Taxonomy" id="45657"/>
    <lineage>
        <taxon>Bacteria</taxon>
        <taxon>Pseudomonadati</taxon>
        <taxon>Thermodesulfobacteriota</taxon>
        <taxon>Desulfobacteria</taxon>
        <taxon>Desulfobacterales</taxon>
        <taxon>Desulfococcaceae</taxon>
        <taxon>Desulfonema</taxon>
    </lineage>
</organism>
<name>A0A401FTH7_9BACT</name>
<proteinExistence type="predicted"/>
<evidence type="ECO:0000313" key="2">
    <source>
        <dbReference type="EMBL" id="GBC60254.1"/>
    </source>
</evidence>
<keyword evidence="1" id="KW-0472">Membrane</keyword>
<keyword evidence="3" id="KW-1185">Reference proteome</keyword>
<reference evidence="3" key="1">
    <citation type="submission" date="2017-11" db="EMBL/GenBank/DDBJ databases">
        <authorList>
            <person name="Watanabe M."/>
            <person name="Kojima H."/>
        </authorList>
    </citation>
    <scope>NUCLEOTIDE SEQUENCE [LARGE SCALE GENOMIC DNA]</scope>
    <source>
        <strain evidence="3">Tokyo 01</strain>
    </source>
</reference>
<accession>A0A401FTH7</accession>
<gene>
    <name evidence="2" type="ORF">DENIS_1205</name>
</gene>
<comment type="caution">
    <text evidence="2">The sequence shown here is derived from an EMBL/GenBank/DDBJ whole genome shotgun (WGS) entry which is preliminary data.</text>
</comment>
<dbReference type="AlphaFoldDB" id="A0A401FTH7"/>
<feature type="transmembrane region" description="Helical" evidence="1">
    <location>
        <begin position="7"/>
        <end position="29"/>
    </location>
</feature>
<evidence type="ECO:0000256" key="1">
    <source>
        <dbReference type="SAM" id="Phobius"/>
    </source>
</evidence>
<protein>
    <submittedName>
        <fullName evidence="2">Uncharacterized protein</fullName>
    </submittedName>
</protein>
<dbReference type="EMBL" id="BEXT01000001">
    <property type="protein sequence ID" value="GBC60254.1"/>
    <property type="molecule type" value="Genomic_DNA"/>
</dbReference>
<feature type="transmembrane region" description="Helical" evidence="1">
    <location>
        <begin position="35"/>
        <end position="55"/>
    </location>
</feature>
<reference evidence="3" key="2">
    <citation type="submission" date="2019-01" db="EMBL/GenBank/DDBJ databases">
        <title>Genome sequence of Desulfonema ishimotonii strain Tokyo 01.</title>
        <authorList>
            <person name="Fukui M."/>
        </authorList>
    </citation>
    <scope>NUCLEOTIDE SEQUENCE [LARGE SCALE GENOMIC DNA]</scope>
    <source>
        <strain evidence="3">Tokyo 01</strain>
    </source>
</reference>
<sequence>MMSNLGLFYIILIALFAIPLLGTFVVVLIKGVLSFQYVILGAGVILGGLLIFYGGKLCFRLYRKIREDGIMAVREAQARAGQGEPVQIAFFNGLFTFSSGGWKGPQAQALPHHQGNVALLPEATGGRSEGMIPSIS</sequence>
<dbReference type="Proteomes" id="UP000288096">
    <property type="component" value="Unassembled WGS sequence"/>
</dbReference>